<protein>
    <submittedName>
        <fullName evidence="2">Uncharacterized protein</fullName>
    </submittedName>
</protein>
<gene>
    <name evidence="2" type="ORF">P4O66_004651</name>
</gene>
<organism evidence="2 3">
    <name type="scientific">Electrophorus voltai</name>
    <dbReference type="NCBI Taxonomy" id="2609070"/>
    <lineage>
        <taxon>Eukaryota</taxon>
        <taxon>Metazoa</taxon>
        <taxon>Chordata</taxon>
        <taxon>Craniata</taxon>
        <taxon>Vertebrata</taxon>
        <taxon>Euteleostomi</taxon>
        <taxon>Actinopterygii</taxon>
        <taxon>Neopterygii</taxon>
        <taxon>Teleostei</taxon>
        <taxon>Ostariophysi</taxon>
        <taxon>Gymnotiformes</taxon>
        <taxon>Gymnotoidei</taxon>
        <taxon>Gymnotidae</taxon>
        <taxon>Electrophorus</taxon>
    </lineage>
</organism>
<reference evidence="2" key="1">
    <citation type="submission" date="2023-03" db="EMBL/GenBank/DDBJ databases">
        <title>Electrophorus voltai genome.</title>
        <authorList>
            <person name="Bian C."/>
        </authorList>
    </citation>
    <scope>NUCLEOTIDE SEQUENCE</scope>
    <source>
        <strain evidence="2">CB-2022</strain>
        <tissue evidence="2">Muscle</tissue>
    </source>
</reference>
<sequence>MGNITVWFGNSTKQDRQALQRVVRSAERITHMELPDLQSIYYKQCQTKARRIVKDPTHPNNRLFSLLSCRLDGWLDFFLCKAEHSGYEDLKECVHPCRWDFNSRTERCLPLVSVAPDRAPIVLELQYTSACSWRLGAVAETGGETGGETRGETRGKRGGQTEGETSGEPYMVGETAGDWCTEWWETGGETEGETKGETERETERETESQEDRIRWGGLRGASQPALPRD</sequence>
<evidence type="ECO:0000313" key="2">
    <source>
        <dbReference type="EMBL" id="KAK1800938.1"/>
    </source>
</evidence>
<dbReference type="Proteomes" id="UP001239994">
    <property type="component" value="Unassembled WGS sequence"/>
</dbReference>
<name>A0AAD8ZK96_9TELE</name>
<evidence type="ECO:0000313" key="3">
    <source>
        <dbReference type="Proteomes" id="UP001239994"/>
    </source>
</evidence>
<feature type="compositionally biased region" description="Basic and acidic residues" evidence="1">
    <location>
        <begin position="192"/>
        <end position="214"/>
    </location>
</feature>
<proteinExistence type="predicted"/>
<evidence type="ECO:0000256" key="1">
    <source>
        <dbReference type="SAM" id="MobiDB-lite"/>
    </source>
</evidence>
<dbReference type="EMBL" id="JAROKS010000009">
    <property type="protein sequence ID" value="KAK1800938.1"/>
    <property type="molecule type" value="Genomic_DNA"/>
</dbReference>
<comment type="caution">
    <text evidence="2">The sequence shown here is derived from an EMBL/GenBank/DDBJ whole genome shotgun (WGS) entry which is preliminary data.</text>
</comment>
<accession>A0AAD8ZK96</accession>
<dbReference type="AlphaFoldDB" id="A0AAD8ZK96"/>
<keyword evidence="3" id="KW-1185">Reference proteome</keyword>
<feature type="region of interest" description="Disordered" evidence="1">
    <location>
        <begin position="141"/>
        <end position="229"/>
    </location>
</feature>